<protein>
    <submittedName>
        <fullName evidence="1">Uncharacterized protein</fullName>
    </submittedName>
</protein>
<reference evidence="1" key="2">
    <citation type="submission" date="2017-10" db="EMBL/GenBank/DDBJ databases">
        <title>Ladona fulva Genome sequencing and assembly.</title>
        <authorList>
            <person name="Murali S."/>
            <person name="Richards S."/>
            <person name="Bandaranaike D."/>
            <person name="Bellair M."/>
            <person name="Blankenburg K."/>
            <person name="Chao H."/>
            <person name="Dinh H."/>
            <person name="Doddapaneni H."/>
            <person name="Dugan-Rocha S."/>
            <person name="Elkadiri S."/>
            <person name="Gnanaolivu R."/>
            <person name="Hernandez B."/>
            <person name="Skinner E."/>
            <person name="Javaid M."/>
            <person name="Lee S."/>
            <person name="Li M."/>
            <person name="Ming W."/>
            <person name="Munidasa M."/>
            <person name="Muniz J."/>
            <person name="Nguyen L."/>
            <person name="Hughes D."/>
            <person name="Osuji N."/>
            <person name="Pu L.-L."/>
            <person name="Puazo M."/>
            <person name="Qu C."/>
            <person name="Quiroz J."/>
            <person name="Raj R."/>
            <person name="Weissenberger G."/>
            <person name="Xin Y."/>
            <person name="Zou X."/>
            <person name="Han Y."/>
            <person name="Worley K."/>
            <person name="Muzny D."/>
            <person name="Gibbs R."/>
        </authorList>
    </citation>
    <scope>NUCLEOTIDE SEQUENCE</scope>
    <source>
        <strain evidence="1">Sampled in the wild</strain>
    </source>
</reference>
<keyword evidence="2" id="KW-1185">Reference proteome</keyword>
<reference evidence="1" key="1">
    <citation type="submission" date="2013-04" db="EMBL/GenBank/DDBJ databases">
        <authorList>
            <person name="Qu J."/>
            <person name="Murali S.C."/>
            <person name="Bandaranaike D."/>
            <person name="Bellair M."/>
            <person name="Blankenburg K."/>
            <person name="Chao H."/>
            <person name="Dinh H."/>
            <person name="Doddapaneni H."/>
            <person name="Downs B."/>
            <person name="Dugan-Rocha S."/>
            <person name="Elkadiri S."/>
            <person name="Gnanaolivu R.D."/>
            <person name="Hernandez B."/>
            <person name="Javaid M."/>
            <person name="Jayaseelan J.C."/>
            <person name="Lee S."/>
            <person name="Li M."/>
            <person name="Ming W."/>
            <person name="Munidasa M."/>
            <person name="Muniz J."/>
            <person name="Nguyen L."/>
            <person name="Ongeri F."/>
            <person name="Osuji N."/>
            <person name="Pu L.-L."/>
            <person name="Puazo M."/>
            <person name="Qu C."/>
            <person name="Quiroz J."/>
            <person name="Raj R."/>
            <person name="Weissenberger G."/>
            <person name="Xin Y."/>
            <person name="Zou X."/>
            <person name="Han Y."/>
            <person name="Richards S."/>
            <person name="Worley K."/>
            <person name="Muzny D."/>
            <person name="Gibbs R."/>
        </authorList>
    </citation>
    <scope>NUCLEOTIDE SEQUENCE</scope>
    <source>
        <strain evidence="1">Sampled in the wild</strain>
    </source>
</reference>
<organism evidence="1 2">
    <name type="scientific">Ladona fulva</name>
    <name type="common">Scarce chaser dragonfly</name>
    <name type="synonym">Libellula fulva</name>
    <dbReference type="NCBI Taxonomy" id="123851"/>
    <lineage>
        <taxon>Eukaryota</taxon>
        <taxon>Metazoa</taxon>
        <taxon>Ecdysozoa</taxon>
        <taxon>Arthropoda</taxon>
        <taxon>Hexapoda</taxon>
        <taxon>Insecta</taxon>
        <taxon>Pterygota</taxon>
        <taxon>Palaeoptera</taxon>
        <taxon>Odonata</taxon>
        <taxon>Epiprocta</taxon>
        <taxon>Anisoptera</taxon>
        <taxon>Libelluloidea</taxon>
        <taxon>Libellulidae</taxon>
        <taxon>Ladona</taxon>
    </lineage>
</organism>
<accession>A0A8K0P4P5</accession>
<name>A0A8K0P4P5_LADFU</name>
<dbReference type="AlphaFoldDB" id="A0A8K0P4P5"/>
<evidence type="ECO:0000313" key="2">
    <source>
        <dbReference type="Proteomes" id="UP000792457"/>
    </source>
</evidence>
<dbReference type="EMBL" id="KZ308604">
    <property type="protein sequence ID" value="KAG8232218.1"/>
    <property type="molecule type" value="Genomic_DNA"/>
</dbReference>
<proteinExistence type="predicted"/>
<evidence type="ECO:0000313" key="1">
    <source>
        <dbReference type="EMBL" id="KAG8232218.1"/>
    </source>
</evidence>
<dbReference type="Proteomes" id="UP000792457">
    <property type="component" value="Unassembled WGS sequence"/>
</dbReference>
<comment type="caution">
    <text evidence="1">The sequence shown here is derived from an EMBL/GenBank/DDBJ whole genome shotgun (WGS) entry which is preliminary data.</text>
</comment>
<sequence length="90" mass="10058">MPLRIEESLRVVYEKNGTFLDAVEQSTANIIKASPESGSLYYNQKKRNCIVSMAVQSRESAELPEGHVIVDDKFSEPKGPFQGQKVSRSL</sequence>
<gene>
    <name evidence="1" type="ORF">J437_LFUL011962</name>
</gene>